<gene>
    <name evidence="1" type="ORF">ACFO0D_06810</name>
</gene>
<dbReference type="Proteomes" id="UP001595952">
    <property type="component" value="Unassembled WGS sequence"/>
</dbReference>
<proteinExistence type="predicted"/>
<dbReference type="InterPro" id="IPR015797">
    <property type="entry name" value="NUDIX_hydrolase-like_dom_sf"/>
</dbReference>
<dbReference type="SUPFAM" id="SSF55811">
    <property type="entry name" value="Nudix"/>
    <property type="match status" value="1"/>
</dbReference>
<evidence type="ECO:0000313" key="1">
    <source>
        <dbReference type="EMBL" id="MFC4638047.1"/>
    </source>
</evidence>
<dbReference type="Gene3D" id="3.90.79.10">
    <property type="entry name" value="Nucleoside Triphosphate Pyrophosphohydrolase"/>
    <property type="match status" value="1"/>
</dbReference>
<sequence length="174" mass="18927">MTVLPAPLSASRPVSRTVPPAAYHVGLFALIHRRGTYLMVRPRQPLLPDSPWSPPGLLLGAGTGQGLAEQQLRRTLLSQLSLAVGDFRLVGSHAGRPDRQGQGAQLHLVFATEYASGLVNPQATELRGAEWFTPDELRARAVPAWVLDAVALDASAPRESAGFRLPFWRRPRLT</sequence>
<organism evidence="1 2">
    <name type="scientific">Deinococcus hohokamensis</name>
    <dbReference type="NCBI Taxonomy" id="309883"/>
    <lineage>
        <taxon>Bacteria</taxon>
        <taxon>Thermotogati</taxon>
        <taxon>Deinococcota</taxon>
        <taxon>Deinococci</taxon>
        <taxon>Deinococcales</taxon>
        <taxon>Deinococcaceae</taxon>
        <taxon>Deinococcus</taxon>
    </lineage>
</organism>
<protein>
    <recommendedName>
        <fullName evidence="3">NUDIX hydrolase</fullName>
    </recommendedName>
</protein>
<name>A0ABV9I6S4_9DEIO</name>
<accession>A0ABV9I6S4</accession>
<reference evidence="2" key="1">
    <citation type="journal article" date="2019" name="Int. J. Syst. Evol. Microbiol.">
        <title>The Global Catalogue of Microorganisms (GCM) 10K type strain sequencing project: providing services to taxonomists for standard genome sequencing and annotation.</title>
        <authorList>
            <consortium name="The Broad Institute Genomics Platform"/>
            <consortium name="The Broad Institute Genome Sequencing Center for Infectious Disease"/>
            <person name="Wu L."/>
            <person name="Ma J."/>
        </authorList>
    </citation>
    <scope>NUCLEOTIDE SEQUENCE [LARGE SCALE GENOMIC DNA]</scope>
    <source>
        <strain evidence="2">CCUG 55995</strain>
    </source>
</reference>
<dbReference type="EMBL" id="JBHSEI010000004">
    <property type="protein sequence ID" value="MFC4638047.1"/>
    <property type="molecule type" value="Genomic_DNA"/>
</dbReference>
<comment type="caution">
    <text evidence="1">The sequence shown here is derived from an EMBL/GenBank/DDBJ whole genome shotgun (WGS) entry which is preliminary data.</text>
</comment>
<evidence type="ECO:0000313" key="2">
    <source>
        <dbReference type="Proteomes" id="UP001595952"/>
    </source>
</evidence>
<dbReference type="RefSeq" id="WP_380061062.1">
    <property type="nucleotide sequence ID" value="NZ_JBHSEI010000004.1"/>
</dbReference>
<evidence type="ECO:0008006" key="3">
    <source>
        <dbReference type="Google" id="ProtNLM"/>
    </source>
</evidence>
<keyword evidence="2" id="KW-1185">Reference proteome</keyword>